<reference evidence="1 2" key="1">
    <citation type="journal article" date="2018" name="Syst. Appl. Microbiol.">
        <title>Abditibacterium utsteinense sp. nov., the first cultivated member of candidate phylum FBP, isolated from ice-free Antarctic soil samples.</title>
        <authorList>
            <person name="Tahon G."/>
            <person name="Tytgat B."/>
            <person name="Lebbe L."/>
            <person name="Carlier A."/>
            <person name="Willems A."/>
        </authorList>
    </citation>
    <scope>NUCLEOTIDE SEQUENCE [LARGE SCALE GENOMIC DNA]</scope>
    <source>
        <strain evidence="1 2">LMG 29911</strain>
    </source>
</reference>
<proteinExistence type="predicted"/>
<dbReference type="EMBL" id="NIGF01000001">
    <property type="protein sequence ID" value="PQV65360.1"/>
    <property type="molecule type" value="Genomic_DNA"/>
</dbReference>
<dbReference type="AlphaFoldDB" id="A0A2S8SX28"/>
<evidence type="ECO:0000313" key="2">
    <source>
        <dbReference type="Proteomes" id="UP000237684"/>
    </source>
</evidence>
<dbReference type="Proteomes" id="UP000237684">
    <property type="component" value="Unassembled WGS sequence"/>
</dbReference>
<accession>A0A2S8SX28</accession>
<dbReference type="RefSeq" id="WP_105482102.1">
    <property type="nucleotide sequence ID" value="NZ_NIGF01000001.1"/>
</dbReference>
<evidence type="ECO:0000313" key="1">
    <source>
        <dbReference type="EMBL" id="PQV65360.1"/>
    </source>
</evidence>
<comment type="caution">
    <text evidence="1">The sequence shown here is derived from an EMBL/GenBank/DDBJ whole genome shotgun (WGS) entry which is preliminary data.</text>
</comment>
<sequence length="293" mass="33698">MIFCEAQWRDSTKNHLARLEEFVEAHRARRSRNEKHPVHDFLFEYYGFRASLLLKWSPGIGVFCEDFSGFKELSFSPDGAFLDVAQFPLHRKAGLLEVLEILENTAQRPAFHGCNGLHEWAIVYRETAVRHQTPLRLSANEIAAFVESQPIRCSHYDAFRFFTPAARSFNLLNPQAETRAQFEQPGCIHANMDLYKWAAKFYPWIGSDLVADAFELAREARELDMRAAPYDLRAFGLEPIRLETPEGRREYSELQREIACQAIPVRENLIAAYRGLLNAVEQVSTREVTAGQM</sequence>
<organism evidence="1 2">
    <name type="scientific">Abditibacterium utsteinense</name>
    <dbReference type="NCBI Taxonomy" id="1960156"/>
    <lineage>
        <taxon>Bacteria</taxon>
        <taxon>Pseudomonadati</taxon>
        <taxon>Abditibacteriota</taxon>
        <taxon>Abditibacteriia</taxon>
        <taxon>Abditibacteriales</taxon>
        <taxon>Abditibacteriaceae</taxon>
        <taxon>Abditibacterium</taxon>
    </lineage>
</organism>
<protein>
    <recommendedName>
        <fullName evidence="3">3-methyladenine DNA glycosylase</fullName>
    </recommendedName>
</protein>
<evidence type="ECO:0008006" key="3">
    <source>
        <dbReference type="Google" id="ProtNLM"/>
    </source>
</evidence>
<dbReference type="InParanoid" id="A0A2S8SX28"/>
<dbReference type="OrthoDB" id="9790578at2"/>
<name>A0A2S8SX28_9BACT</name>
<keyword evidence="2" id="KW-1185">Reference proteome</keyword>
<gene>
    <name evidence="1" type="ORF">B1R32_101100</name>
</gene>